<gene>
    <name evidence="3" type="ORF">PPROV_000202000</name>
</gene>
<dbReference type="Gene3D" id="3.50.50.60">
    <property type="entry name" value="FAD/NAD(P)-binding domain"/>
    <property type="match status" value="1"/>
</dbReference>
<sequence>MSALSLSLSLPGRSPASSSASSCSSVSLQKRIRTCTFIHNVPGRRYHPSSIYRKLLVGHSCRHHSSRWVGLVGLASSSSSSSPSAHPPPSRVSAVIVGGGWAAFAAAWGLVHATPDSDSKTLEVTVLDAAPTPGGVAAGSAELGIKGYWRHYKNVKRIFEQLDLSLDESYGPYAETAFYSEARGLEVVSPVFASRTPQLPAPFGTLAYTADRFTDLPPVDRLSAFPLFFDLMCFDADEETYAAYDKISFAQLVAKRNASQQLYDVFLKPVLIALMFAPPEELSAAACLAVLTNYVLSHQNDFDVRWPSAPQQVFERWTERLVDRGVELRGSTPVSHVLVDGNKVAGVQTTNGENIEAQIVILACGASALPRIIDKSPAAVRECAGLRDIGNLTCSAVTAARLTAEPGYTAPLRYASNVFGGLDGDKSVAGTFYDVGALMPEGEKRVFGQQVEVDTYNAQNLVNAEDDAIVSAARRTLALADERWLTLPICDVRLARAKNAATRFVPGSHSHTPAMIPDGAPRGLFCAGDVVRQSPADFNVHRGARGLSQEKALVTGLAAAEQAAKDFLGLREVSASVQPLAVDADEEHISIAKESVRRAREQGFVRLDLG</sequence>
<organism evidence="3 4">
    <name type="scientific">Pycnococcus provasolii</name>
    <dbReference type="NCBI Taxonomy" id="41880"/>
    <lineage>
        <taxon>Eukaryota</taxon>
        <taxon>Viridiplantae</taxon>
        <taxon>Chlorophyta</taxon>
        <taxon>Pseudoscourfieldiophyceae</taxon>
        <taxon>Pseudoscourfieldiales</taxon>
        <taxon>Pycnococcaceae</taxon>
        <taxon>Pycnococcus</taxon>
    </lineage>
</organism>
<dbReference type="PANTHER" id="PTHR42923:SF46">
    <property type="entry name" value="AMINE OXIDASE"/>
    <property type="match status" value="1"/>
</dbReference>
<evidence type="ECO:0000313" key="4">
    <source>
        <dbReference type="Proteomes" id="UP000660262"/>
    </source>
</evidence>
<name>A0A830H8E1_9CHLO</name>
<evidence type="ECO:0000259" key="2">
    <source>
        <dbReference type="Pfam" id="PF01593"/>
    </source>
</evidence>
<dbReference type="SUPFAM" id="SSF51905">
    <property type="entry name" value="FAD/NAD(P)-binding domain"/>
    <property type="match status" value="1"/>
</dbReference>
<protein>
    <recommendedName>
        <fullName evidence="2">Amine oxidase domain-containing protein</fullName>
    </recommendedName>
</protein>
<evidence type="ECO:0000256" key="1">
    <source>
        <dbReference type="SAM" id="MobiDB-lite"/>
    </source>
</evidence>
<reference evidence="3" key="1">
    <citation type="submission" date="2020-10" db="EMBL/GenBank/DDBJ databases">
        <title>Unveiling of a novel bifunctional photoreceptor, Dualchrome1, isolated from a cosmopolitan green alga.</title>
        <authorList>
            <person name="Suzuki S."/>
            <person name="Kawachi M."/>
        </authorList>
    </citation>
    <scope>NUCLEOTIDE SEQUENCE</scope>
    <source>
        <strain evidence="3">NIES 2893</strain>
    </source>
</reference>
<proteinExistence type="predicted"/>
<accession>A0A830H8E1</accession>
<dbReference type="Pfam" id="PF01593">
    <property type="entry name" value="Amino_oxidase"/>
    <property type="match status" value="1"/>
</dbReference>
<feature type="region of interest" description="Disordered" evidence="1">
    <location>
        <begin position="1"/>
        <end position="21"/>
    </location>
</feature>
<dbReference type="InterPro" id="IPR002937">
    <property type="entry name" value="Amino_oxidase"/>
</dbReference>
<dbReference type="EMBL" id="BNJQ01000005">
    <property type="protein sequence ID" value="GHP03265.1"/>
    <property type="molecule type" value="Genomic_DNA"/>
</dbReference>
<evidence type="ECO:0000313" key="3">
    <source>
        <dbReference type="EMBL" id="GHP03265.1"/>
    </source>
</evidence>
<dbReference type="InterPro" id="IPR050464">
    <property type="entry name" value="Zeta_carotene_desat/Oxidored"/>
</dbReference>
<dbReference type="InterPro" id="IPR036188">
    <property type="entry name" value="FAD/NAD-bd_sf"/>
</dbReference>
<dbReference type="GO" id="GO:0016491">
    <property type="term" value="F:oxidoreductase activity"/>
    <property type="evidence" value="ECO:0007669"/>
    <property type="project" value="InterPro"/>
</dbReference>
<dbReference type="AlphaFoldDB" id="A0A830H8E1"/>
<dbReference type="PANTHER" id="PTHR42923">
    <property type="entry name" value="PROTOPORPHYRINOGEN OXIDASE"/>
    <property type="match status" value="1"/>
</dbReference>
<comment type="caution">
    <text evidence="3">The sequence shown here is derived from an EMBL/GenBank/DDBJ whole genome shotgun (WGS) entry which is preliminary data.</text>
</comment>
<feature type="domain" description="Amine oxidase" evidence="2">
    <location>
        <begin position="122"/>
        <end position="385"/>
    </location>
</feature>
<keyword evidence="4" id="KW-1185">Reference proteome</keyword>
<dbReference type="OrthoDB" id="2219495at2759"/>
<dbReference type="Proteomes" id="UP000660262">
    <property type="component" value="Unassembled WGS sequence"/>
</dbReference>